<evidence type="ECO:0000313" key="2">
    <source>
        <dbReference type="Proteomes" id="UP001499863"/>
    </source>
</evidence>
<gene>
    <name evidence="1" type="ORF">GCM10009639_36710</name>
</gene>
<reference evidence="1 2" key="1">
    <citation type="journal article" date="2019" name="Int. J. Syst. Evol. Microbiol.">
        <title>The Global Catalogue of Microorganisms (GCM) 10K type strain sequencing project: providing services to taxonomists for standard genome sequencing and annotation.</title>
        <authorList>
            <consortium name="The Broad Institute Genomics Platform"/>
            <consortium name="The Broad Institute Genome Sequencing Center for Infectious Disease"/>
            <person name="Wu L."/>
            <person name="Ma J."/>
        </authorList>
    </citation>
    <scope>NUCLEOTIDE SEQUENCE [LARGE SCALE GENOMIC DNA]</scope>
    <source>
        <strain evidence="1 2">JCM 12393</strain>
    </source>
</reference>
<sequence>MHVPLAYSHQKITFSTILRRFIGSARGPEGAEAARGLTAIVRAVRPSGAVRRATHLGGRPRGTRAE</sequence>
<name>A0ABN1Y5A7_9ACTN</name>
<comment type="caution">
    <text evidence="1">The sequence shown here is derived from an EMBL/GenBank/DDBJ whole genome shotgun (WGS) entry which is preliminary data.</text>
</comment>
<dbReference type="Proteomes" id="UP001499863">
    <property type="component" value="Unassembled WGS sequence"/>
</dbReference>
<organism evidence="1 2">
    <name type="scientific">Kitasatospora putterlickiae</name>
    <dbReference type="NCBI Taxonomy" id="221725"/>
    <lineage>
        <taxon>Bacteria</taxon>
        <taxon>Bacillati</taxon>
        <taxon>Actinomycetota</taxon>
        <taxon>Actinomycetes</taxon>
        <taxon>Kitasatosporales</taxon>
        <taxon>Streptomycetaceae</taxon>
        <taxon>Kitasatospora</taxon>
    </lineage>
</organism>
<protein>
    <submittedName>
        <fullName evidence="1">Uncharacterized protein</fullName>
    </submittedName>
</protein>
<dbReference type="EMBL" id="BAAAKJ010000199">
    <property type="protein sequence ID" value="GAA1398315.1"/>
    <property type="molecule type" value="Genomic_DNA"/>
</dbReference>
<keyword evidence="2" id="KW-1185">Reference proteome</keyword>
<proteinExistence type="predicted"/>
<evidence type="ECO:0000313" key="1">
    <source>
        <dbReference type="EMBL" id="GAA1398315.1"/>
    </source>
</evidence>
<accession>A0ABN1Y5A7</accession>